<dbReference type="Proteomes" id="UP000184233">
    <property type="component" value="Unassembled WGS sequence"/>
</dbReference>
<evidence type="ECO:0000313" key="1">
    <source>
        <dbReference type="EMBL" id="OJX56106.1"/>
    </source>
</evidence>
<sequence length="165" mass="19157">MMYEGVEHALHFPHLRLRDVTFIILFHIHVLDTIVFITADDTTALQCTSDMITAFCKTFILRLRPEELDVWFSIHAIVMSQQFTLYGIEYPQIPHFGWRLENPLAQPMQFTSAHVLISIIAVGDVVARLHSDIDHSEKIDRRIIIVPTFGAWMSNRRHQNYAQGE</sequence>
<dbReference type="AlphaFoldDB" id="A0A1M3KUM3"/>
<protein>
    <submittedName>
        <fullName evidence="1">Uncharacterized protein</fullName>
    </submittedName>
</protein>
<reference evidence="1 2" key="1">
    <citation type="submission" date="2016-09" db="EMBL/GenBank/DDBJ databases">
        <title>Genome-resolved meta-omics ties microbial dynamics to process performance in biotechnology for thiocyanate degradation.</title>
        <authorList>
            <person name="Kantor R.S."/>
            <person name="Huddy R.J."/>
            <person name="Iyer R."/>
            <person name="Thomas B.C."/>
            <person name="Brown C.T."/>
            <person name="Anantharaman K."/>
            <person name="Tringe S."/>
            <person name="Hettich R.L."/>
            <person name="Harrison S.T."/>
            <person name="Banfield J.F."/>
        </authorList>
    </citation>
    <scope>NUCLEOTIDE SEQUENCE [LARGE SCALE GENOMIC DNA]</scope>
    <source>
        <strain evidence="1">59-99</strain>
    </source>
</reference>
<gene>
    <name evidence="1" type="ORF">BGO89_06230</name>
</gene>
<dbReference type="STRING" id="1895771.BGO89_06230"/>
<accession>A0A1M3KUM3</accession>
<name>A0A1M3KUM3_9BACT</name>
<dbReference type="EMBL" id="MKVH01000026">
    <property type="protein sequence ID" value="OJX56106.1"/>
    <property type="molecule type" value="Genomic_DNA"/>
</dbReference>
<organism evidence="1 2">
    <name type="scientific">Candidatus Kapaibacterium thiocyanatum</name>
    <dbReference type="NCBI Taxonomy" id="1895771"/>
    <lineage>
        <taxon>Bacteria</taxon>
        <taxon>Pseudomonadati</taxon>
        <taxon>Candidatus Kapaibacteriota</taxon>
        <taxon>Candidatus Kapaibacteriia</taxon>
        <taxon>Candidatus Kapaibacteriales</taxon>
        <taxon>Candidatus Kapaibacteriaceae</taxon>
        <taxon>Candidatus Kapaibacterium</taxon>
    </lineage>
</organism>
<proteinExistence type="predicted"/>
<evidence type="ECO:0000313" key="2">
    <source>
        <dbReference type="Proteomes" id="UP000184233"/>
    </source>
</evidence>
<comment type="caution">
    <text evidence="1">The sequence shown here is derived from an EMBL/GenBank/DDBJ whole genome shotgun (WGS) entry which is preliminary data.</text>
</comment>